<dbReference type="SUPFAM" id="SSF52047">
    <property type="entry name" value="RNI-like"/>
    <property type="match status" value="1"/>
</dbReference>
<dbReference type="AlphaFoldDB" id="A0A4Y7T049"/>
<reference evidence="1 2" key="1">
    <citation type="journal article" date="2019" name="Nat. Ecol. Evol.">
        <title>Megaphylogeny resolves global patterns of mushroom evolution.</title>
        <authorList>
            <person name="Varga T."/>
            <person name="Krizsan K."/>
            <person name="Foldi C."/>
            <person name="Dima B."/>
            <person name="Sanchez-Garcia M."/>
            <person name="Sanchez-Ramirez S."/>
            <person name="Szollosi G.J."/>
            <person name="Szarkandi J.G."/>
            <person name="Papp V."/>
            <person name="Albert L."/>
            <person name="Andreopoulos W."/>
            <person name="Angelini C."/>
            <person name="Antonin V."/>
            <person name="Barry K.W."/>
            <person name="Bougher N.L."/>
            <person name="Buchanan P."/>
            <person name="Buyck B."/>
            <person name="Bense V."/>
            <person name="Catcheside P."/>
            <person name="Chovatia M."/>
            <person name="Cooper J."/>
            <person name="Damon W."/>
            <person name="Desjardin D."/>
            <person name="Finy P."/>
            <person name="Geml J."/>
            <person name="Haridas S."/>
            <person name="Hughes K."/>
            <person name="Justo A."/>
            <person name="Karasinski D."/>
            <person name="Kautmanova I."/>
            <person name="Kiss B."/>
            <person name="Kocsube S."/>
            <person name="Kotiranta H."/>
            <person name="LaButti K.M."/>
            <person name="Lechner B.E."/>
            <person name="Liimatainen K."/>
            <person name="Lipzen A."/>
            <person name="Lukacs Z."/>
            <person name="Mihaltcheva S."/>
            <person name="Morgado L.N."/>
            <person name="Niskanen T."/>
            <person name="Noordeloos M.E."/>
            <person name="Ohm R.A."/>
            <person name="Ortiz-Santana B."/>
            <person name="Ovrebo C."/>
            <person name="Racz N."/>
            <person name="Riley R."/>
            <person name="Savchenko A."/>
            <person name="Shiryaev A."/>
            <person name="Soop K."/>
            <person name="Spirin V."/>
            <person name="Szebenyi C."/>
            <person name="Tomsovsky M."/>
            <person name="Tulloss R.E."/>
            <person name="Uehling J."/>
            <person name="Grigoriev I.V."/>
            <person name="Vagvolgyi C."/>
            <person name="Papp T."/>
            <person name="Martin F.M."/>
            <person name="Miettinen O."/>
            <person name="Hibbett D.S."/>
            <person name="Nagy L.G."/>
        </authorList>
    </citation>
    <scope>NUCLEOTIDE SEQUENCE [LARGE SCALE GENOMIC DNA]</scope>
    <source>
        <strain evidence="1 2">FP101781</strain>
    </source>
</reference>
<dbReference type="EMBL" id="QPFP01000039">
    <property type="protein sequence ID" value="TEB27513.1"/>
    <property type="molecule type" value="Genomic_DNA"/>
</dbReference>
<name>A0A4Y7T049_COPMI</name>
<sequence>MVSSNRLVLRDLATPPSLLNLLCSTGDTLTRLILHLTPLSLLASLPPGQFHALQSLVYCRPSGRNWRHTSGEPVVAFQDAPSLRRVALDATFPFTSGRNAPSFVLPWNQLTHFLDFDAVSESTLLFTPHFLSQSTYLQWLDLKLGGDDMNGNDFSHGVWERPPGPDFMVMNSVTTLALGFPSSMAYTGMFDKVDFPSVRALRLRAEEACWQRYGESQSRFLTKLQTFKKVEFLSLWVPRIDNGELESLFETAPRAHTLHLFTHGLYTRVFQILEAKPELLPHLHTLVLDYNESGVRDSIEFTYLANSFRRLLEARTSNAHPTSCIRRIVVWSRDRALEREFEGVIRRFVESDGIVFGWRLSERRENMSEAMWMEMDPTSNGWEEARVTLDLIEA</sequence>
<dbReference type="Proteomes" id="UP000298030">
    <property type="component" value="Unassembled WGS sequence"/>
</dbReference>
<protein>
    <recommendedName>
        <fullName evidence="3">F-box domain-containing protein</fullName>
    </recommendedName>
</protein>
<gene>
    <name evidence="1" type="ORF">FA13DRAFT_1736363</name>
</gene>
<organism evidence="1 2">
    <name type="scientific">Coprinellus micaceus</name>
    <name type="common">Glistening ink-cap mushroom</name>
    <name type="synonym">Coprinus micaceus</name>
    <dbReference type="NCBI Taxonomy" id="71717"/>
    <lineage>
        <taxon>Eukaryota</taxon>
        <taxon>Fungi</taxon>
        <taxon>Dikarya</taxon>
        <taxon>Basidiomycota</taxon>
        <taxon>Agaricomycotina</taxon>
        <taxon>Agaricomycetes</taxon>
        <taxon>Agaricomycetidae</taxon>
        <taxon>Agaricales</taxon>
        <taxon>Agaricineae</taxon>
        <taxon>Psathyrellaceae</taxon>
        <taxon>Coprinellus</taxon>
    </lineage>
</organism>
<proteinExistence type="predicted"/>
<evidence type="ECO:0000313" key="2">
    <source>
        <dbReference type="Proteomes" id="UP000298030"/>
    </source>
</evidence>
<evidence type="ECO:0008006" key="3">
    <source>
        <dbReference type="Google" id="ProtNLM"/>
    </source>
</evidence>
<accession>A0A4Y7T049</accession>
<keyword evidence="2" id="KW-1185">Reference proteome</keyword>
<comment type="caution">
    <text evidence="1">The sequence shown here is derived from an EMBL/GenBank/DDBJ whole genome shotgun (WGS) entry which is preliminary data.</text>
</comment>
<evidence type="ECO:0000313" key="1">
    <source>
        <dbReference type="EMBL" id="TEB27513.1"/>
    </source>
</evidence>